<dbReference type="InterPro" id="IPR035595">
    <property type="entry name" value="UDP_glycos_trans_CS"/>
</dbReference>
<dbReference type="PANTHER" id="PTHR48049">
    <property type="entry name" value="GLYCOSYLTRANSFERASE"/>
    <property type="match status" value="1"/>
</dbReference>
<reference evidence="5 6" key="1">
    <citation type="journal article" date="2020" name="IScience">
        <title>Genome Sequencing of the Endangered Kingdonia uniflora (Circaeasteraceae, Ranunculales) Reveals Potential Mechanisms of Evolutionary Specialization.</title>
        <authorList>
            <person name="Sun Y."/>
            <person name="Deng T."/>
            <person name="Zhang A."/>
            <person name="Moore M.J."/>
            <person name="Landis J.B."/>
            <person name="Lin N."/>
            <person name="Zhang H."/>
            <person name="Zhang X."/>
            <person name="Huang J."/>
            <person name="Zhang X."/>
            <person name="Sun H."/>
            <person name="Wang H."/>
        </authorList>
    </citation>
    <scope>NUCLEOTIDE SEQUENCE [LARGE SCALE GENOMIC DNA]</scope>
    <source>
        <strain evidence="5">TB1705</strain>
        <tissue evidence="5">Leaf</tissue>
    </source>
</reference>
<comment type="similarity">
    <text evidence="1 3">Belongs to the UDP-glycosyltransferase family.</text>
</comment>
<protein>
    <recommendedName>
        <fullName evidence="4">Glycosyltransferase</fullName>
        <ecNumber evidence="4">2.4.1.-</ecNumber>
    </recommendedName>
</protein>
<keyword evidence="6" id="KW-1185">Reference proteome</keyword>
<dbReference type="OrthoDB" id="5835829at2759"/>
<dbReference type="EMBL" id="JACGCM010001398">
    <property type="protein sequence ID" value="KAF6155927.1"/>
    <property type="molecule type" value="Genomic_DNA"/>
</dbReference>
<keyword evidence="2 3" id="KW-0808">Transferase</keyword>
<dbReference type="GO" id="GO:0035251">
    <property type="term" value="F:UDP-glucosyltransferase activity"/>
    <property type="evidence" value="ECO:0007669"/>
    <property type="project" value="InterPro"/>
</dbReference>
<dbReference type="PROSITE" id="PS00375">
    <property type="entry name" value="UDPGT"/>
    <property type="match status" value="1"/>
</dbReference>
<dbReference type="EC" id="2.4.1.-" evidence="4"/>
<dbReference type="Proteomes" id="UP000541444">
    <property type="component" value="Unassembled WGS sequence"/>
</dbReference>
<dbReference type="Gene3D" id="3.40.50.2000">
    <property type="entry name" value="Glycogen Phosphorylase B"/>
    <property type="match status" value="2"/>
</dbReference>
<evidence type="ECO:0000256" key="3">
    <source>
        <dbReference type="RuleBase" id="RU003718"/>
    </source>
</evidence>
<evidence type="ECO:0000313" key="6">
    <source>
        <dbReference type="Proteomes" id="UP000541444"/>
    </source>
</evidence>
<evidence type="ECO:0000256" key="1">
    <source>
        <dbReference type="ARBA" id="ARBA00009995"/>
    </source>
</evidence>
<accession>A0A7J7MM78</accession>
<sequence>MIHVAMFPHLAMGHLIAYLHLSNRLAERGHKVSFFVPTKPQPDLNPFNHHPHLISFISLTVPHVQGLPLGAQTMADVPLTLVHFFWIAIDNMQNQIKLLLQELKPDLILYDITHRLSSIARDLGIKTVHHCTTSASNNAYFLVPSRNLPLGIEEKLPETNYMVPPLDFPRSSLKLHLFEVLTVFPSSNKFGDDISFHQRLLTALNNCDAISFRTCREMEGKYCDYLNQQFKKPILLTGPALPETPNTPLEKQWDDWLSRFDPGSVIYCSFGSECILQTEQFQELVLGLELTGLPFLVALKPPFGFTTVEESLPSGFKERIGDRGVVYGGWVQQTLILAHPSVGCFVTHCGFGSMWESLASDCQIVGIPQGGDQFLNARVLSGELKVALEVERREEDGWFSKESIHKAVKEVMDGENQVGNELKENHAKWKQVLLSEGLEDAYIDSFIEKLQDLLEN</sequence>
<dbReference type="FunFam" id="3.40.50.2000:FF:000037">
    <property type="entry name" value="Glycosyltransferase"/>
    <property type="match status" value="1"/>
</dbReference>
<keyword evidence="3" id="KW-0328">Glycosyltransferase</keyword>
<dbReference type="PANTHER" id="PTHR48049:SF91">
    <property type="entry name" value="UDP-GLYCOSYLTRANSFERASE 79B7-RELATED"/>
    <property type="match status" value="1"/>
</dbReference>
<organism evidence="5 6">
    <name type="scientific">Kingdonia uniflora</name>
    <dbReference type="NCBI Taxonomy" id="39325"/>
    <lineage>
        <taxon>Eukaryota</taxon>
        <taxon>Viridiplantae</taxon>
        <taxon>Streptophyta</taxon>
        <taxon>Embryophyta</taxon>
        <taxon>Tracheophyta</taxon>
        <taxon>Spermatophyta</taxon>
        <taxon>Magnoliopsida</taxon>
        <taxon>Ranunculales</taxon>
        <taxon>Circaeasteraceae</taxon>
        <taxon>Kingdonia</taxon>
    </lineage>
</organism>
<comment type="caution">
    <text evidence="5">The sequence shown here is derived from an EMBL/GenBank/DDBJ whole genome shotgun (WGS) entry which is preliminary data.</text>
</comment>
<dbReference type="InterPro" id="IPR002213">
    <property type="entry name" value="UDP_glucos_trans"/>
</dbReference>
<dbReference type="InterPro" id="IPR050481">
    <property type="entry name" value="UDP-glycosyltransf_plant"/>
</dbReference>
<dbReference type="AlphaFoldDB" id="A0A7J7MM78"/>
<evidence type="ECO:0000256" key="2">
    <source>
        <dbReference type="ARBA" id="ARBA00022679"/>
    </source>
</evidence>
<dbReference type="FunFam" id="3.40.50.2000:FF:000087">
    <property type="entry name" value="Glycosyltransferase"/>
    <property type="match status" value="1"/>
</dbReference>
<gene>
    <name evidence="5" type="ORF">GIB67_039258</name>
</gene>
<name>A0A7J7MM78_9MAGN</name>
<dbReference type="SUPFAM" id="SSF53756">
    <property type="entry name" value="UDP-Glycosyltransferase/glycogen phosphorylase"/>
    <property type="match status" value="1"/>
</dbReference>
<proteinExistence type="inferred from homology"/>
<dbReference type="Pfam" id="PF00201">
    <property type="entry name" value="UDPGT"/>
    <property type="match status" value="1"/>
</dbReference>
<evidence type="ECO:0000313" key="5">
    <source>
        <dbReference type="EMBL" id="KAF6155927.1"/>
    </source>
</evidence>
<evidence type="ECO:0000256" key="4">
    <source>
        <dbReference type="RuleBase" id="RU362057"/>
    </source>
</evidence>
<dbReference type="CDD" id="cd03784">
    <property type="entry name" value="GT1_Gtf-like"/>
    <property type="match status" value="1"/>
</dbReference>